<evidence type="ECO:0000313" key="4">
    <source>
        <dbReference type="EMBL" id="RDX46973.1"/>
    </source>
</evidence>
<protein>
    <recommendedName>
        <fullName evidence="3">F-box domain-containing protein</fullName>
    </recommendedName>
</protein>
<dbReference type="PROSITE" id="PS50181">
    <property type="entry name" value="FBOX"/>
    <property type="match status" value="1"/>
</dbReference>
<keyword evidence="5" id="KW-1185">Reference proteome</keyword>
<dbReference type="CDD" id="cd09917">
    <property type="entry name" value="F-box_SF"/>
    <property type="match status" value="1"/>
</dbReference>
<dbReference type="UniPathway" id="UPA00143"/>
<proteinExistence type="predicted"/>
<dbReference type="Proteomes" id="UP000256964">
    <property type="component" value="Unassembled WGS sequence"/>
</dbReference>
<sequence>MADNLHPNTSPTNFVAGLPYDVLLEILRLLRPVDLLHLLSCSRSLSALVNEESTWRNLSTSYGLHDIEHFGGRSWFTIYTRLLLPYGPMLGLWAGDYPYTGGILDVRLHPGDRHTPGGIVIDAWQFRLLQPEDLDGPERPEPPIRTPRVRIDFSTASAPHEIPFVMCCCNKRLTPAPHAASIEVLSPTYQGHFLRTRQGTYSHPDFPSSQSHGWLDKSRYPHLRCRPSSVEDQTPQVSQLHPRIPIVFTAPTVYKKPTAISIHCRHGCVDRIRPFLGFDDVVPSAPRYYPLRHDVHPDLHPVSNDWHPRLLVGLWLGSHGPHGTECLYFDLDGTSSILRAWKITGDENVPRGALSWEVDTGVPYTMSQVPTCALEQGLDDLARYRLFGGTGTISARGYLPHQTQSTAVVLAVGEADTSKMIWVEMDECSAYQRYKVRSG</sequence>
<dbReference type="PANTHER" id="PTHR10706:SF130">
    <property type="entry name" value="F-BOX ONLY PROTEIN 31"/>
    <property type="match status" value="1"/>
</dbReference>
<dbReference type="OrthoDB" id="722566at2759"/>
<dbReference type="GO" id="GO:0016567">
    <property type="term" value="P:protein ubiquitination"/>
    <property type="evidence" value="ECO:0007669"/>
    <property type="project" value="UniProtKB-UniPathway"/>
</dbReference>
<evidence type="ECO:0000259" key="3">
    <source>
        <dbReference type="PROSITE" id="PS50181"/>
    </source>
</evidence>
<dbReference type="EMBL" id="KZ857422">
    <property type="protein sequence ID" value="RDX46973.1"/>
    <property type="molecule type" value="Genomic_DNA"/>
</dbReference>
<dbReference type="AlphaFoldDB" id="A0A371D366"/>
<dbReference type="InterPro" id="IPR045048">
    <property type="entry name" value="FBXO31/39"/>
</dbReference>
<dbReference type="STRING" id="139420.A0A371D366"/>
<name>A0A371D366_9APHY</name>
<accession>A0A371D366</accession>
<dbReference type="SUPFAM" id="SSF81383">
    <property type="entry name" value="F-box domain"/>
    <property type="match status" value="1"/>
</dbReference>
<dbReference type="InterPro" id="IPR036047">
    <property type="entry name" value="F-box-like_dom_sf"/>
</dbReference>
<dbReference type="Pfam" id="PF12014">
    <property type="entry name" value="Cyclin_D1_bind"/>
    <property type="match status" value="1"/>
</dbReference>
<dbReference type="PANTHER" id="PTHR10706">
    <property type="entry name" value="F-BOX FAMILY PROTEIN"/>
    <property type="match status" value="1"/>
</dbReference>
<evidence type="ECO:0000256" key="2">
    <source>
        <dbReference type="ARBA" id="ARBA00022786"/>
    </source>
</evidence>
<comment type="pathway">
    <text evidence="1">Protein modification; protein ubiquitination.</text>
</comment>
<dbReference type="InterPro" id="IPR001810">
    <property type="entry name" value="F-box_dom"/>
</dbReference>
<keyword evidence="2" id="KW-0833">Ubl conjugation pathway</keyword>
<dbReference type="Gene3D" id="1.20.1280.50">
    <property type="match status" value="1"/>
</dbReference>
<evidence type="ECO:0000256" key="1">
    <source>
        <dbReference type="ARBA" id="ARBA00004906"/>
    </source>
</evidence>
<reference evidence="4 5" key="1">
    <citation type="journal article" date="2018" name="Biotechnol. Biofuels">
        <title>Integrative visual omics of the white-rot fungus Polyporus brumalis exposes the biotechnological potential of its oxidative enzymes for delignifying raw plant biomass.</title>
        <authorList>
            <person name="Miyauchi S."/>
            <person name="Rancon A."/>
            <person name="Drula E."/>
            <person name="Hage H."/>
            <person name="Chaduli D."/>
            <person name="Favel A."/>
            <person name="Grisel S."/>
            <person name="Henrissat B."/>
            <person name="Herpoel-Gimbert I."/>
            <person name="Ruiz-Duenas F.J."/>
            <person name="Chevret D."/>
            <person name="Hainaut M."/>
            <person name="Lin J."/>
            <person name="Wang M."/>
            <person name="Pangilinan J."/>
            <person name="Lipzen A."/>
            <person name="Lesage-Meessen L."/>
            <person name="Navarro D."/>
            <person name="Riley R."/>
            <person name="Grigoriev I.V."/>
            <person name="Zhou S."/>
            <person name="Raouche S."/>
            <person name="Rosso M.N."/>
        </authorList>
    </citation>
    <scope>NUCLEOTIDE SEQUENCE [LARGE SCALE GENOMIC DNA]</scope>
    <source>
        <strain evidence="4 5">BRFM 1820</strain>
    </source>
</reference>
<evidence type="ECO:0000313" key="5">
    <source>
        <dbReference type="Proteomes" id="UP000256964"/>
    </source>
</evidence>
<organism evidence="4 5">
    <name type="scientific">Lentinus brumalis</name>
    <dbReference type="NCBI Taxonomy" id="2498619"/>
    <lineage>
        <taxon>Eukaryota</taxon>
        <taxon>Fungi</taxon>
        <taxon>Dikarya</taxon>
        <taxon>Basidiomycota</taxon>
        <taxon>Agaricomycotina</taxon>
        <taxon>Agaricomycetes</taxon>
        <taxon>Polyporales</taxon>
        <taxon>Polyporaceae</taxon>
        <taxon>Lentinus</taxon>
    </lineage>
</organism>
<feature type="domain" description="F-box" evidence="3">
    <location>
        <begin position="12"/>
        <end position="58"/>
    </location>
</feature>
<gene>
    <name evidence="4" type="ORF">OH76DRAFT_799578</name>
</gene>
<dbReference type="Pfam" id="PF12937">
    <property type="entry name" value="F-box-like"/>
    <property type="match status" value="1"/>
</dbReference>
<dbReference type="SMART" id="SM00256">
    <property type="entry name" value="FBOX"/>
    <property type="match status" value="1"/>
</dbReference>